<comment type="caution">
    <text evidence="10">The sequence shown here is derived from an EMBL/GenBank/DDBJ whole genome shotgun (WGS) entry which is preliminary data.</text>
</comment>
<evidence type="ECO:0000256" key="9">
    <source>
        <dbReference type="SAM" id="SignalP"/>
    </source>
</evidence>
<evidence type="ECO:0000313" key="10">
    <source>
        <dbReference type="EMBL" id="GAA0185515.1"/>
    </source>
</evidence>
<evidence type="ECO:0000256" key="4">
    <source>
        <dbReference type="ARBA" id="ARBA00022525"/>
    </source>
</evidence>
<reference evidence="10 11" key="1">
    <citation type="submission" date="2024-01" db="EMBL/GenBank/DDBJ databases">
        <title>The complete chloroplast genome sequence of Lithospermum erythrorhizon: insights into the phylogenetic relationship among Boraginaceae species and the maternal lineages of purple gromwells.</title>
        <authorList>
            <person name="Okada T."/>
            <person name="Watanabe K."/>
        </authorList>
    </citation>
    <scope>NUCLEOTIDE SEQUENCE [LARGE SCALE GENOMIC DNA]</scope>
</reference>
<sequence length="134" mass="14491">MNTFLFSILLLAMASNAVILTECRQLKTEREKNNTTFSMAKESGFFPPATQEKELDFDTSDETNDFRPTDPGNSPGIGHHSRKGELKNSEKATGGNANHGDTYFTFGSADGFRPTTPGHSPGVGHSLVNKLTGP</sequence>
<feature type="chain" id="PRO_5043573531" evidence="9">
    <location>
        <begin position="18"/>
        <end position="134"/>
    </location>
</feature>
<evidence type="ECO:0000256" key="3">
    <source>
        <dbReference type="ARBA" id="ARBA00022523"/>
    </source>
</evidence>
<name>A0AAV3RXD9_LITER</name>
<dbReference type="PANTHER" id="PTHR33348">
    <property type="entry name" value="PRECURSOR OF CEP5"/>
    <property type="match status" value="1"/>
</dbReference>
<evidence type="ECO:0000256" key="7">
    <source>
        <dbReference type="ARBA" id="ARBA00023278"/>
    </source>
</evidence>
<dbReference type="PANTHER" id="PTHR33348:SF44">
    <property type="entry name" value="PRECURSOR OF CEP6"/>
    <property type="match status" value="1"/>
</dbReference>
<keyword evidence="6 9" id="KW-0732">Signal</keyword>
<evidence type="ECO:0000256" key="5">
    <source>
        <dbReference type="ARBA" id="ARBA00022702"/>
    </source>
</evidence>
<proteinExistence type="inferred from homology"/>
<evidence type="ECO:0000256" key="1">
    <source>
        <dbReference type="ARBA" id="ARBA00004271"/>
    </source>
</evidence>
<dbReference type="Proteomes" id="UP001454036">
    <property type="component" value="Unassembled WGS sequence"/>
</dbReference>
<keyword evidence="7" id="KW-0379">Hydroxylation</keyword>
<comment type="similarity">
    <text evidence="2">Belongs to the C-terminally encoded plant signaling peptide (CEP) family.</text>
</comment>
<keyword evidence="3" id="KW-0052">Apoplast</keyword>
<dbReference type="GO" id="GO:2000280">
    <property type="term" value="P:regulation of root development"/>
    <property type="evidence" value="ECO:0007669"/>
    <property type="project" value="TreeGrafter"/>
</dbReference>
<protein>
    <submittedName>
        <fullName evidence="10">Uncharacterized protein</fullName>
    </submittedName>
</protein>
<dbReference type="GO" id="GO:0048364">
    <property type="term" value="P:root development"/>
    <property type="evidence" value="ECO:0007669"/>
    <property type="project" value="InterPro"/>
</dbReference>
<keyword evidence="11" id="KW-1185">Reference proteome</keyword>
<dbReference type="GO" id="GO:0005179">
    <property type="term" value="F:hormone activity"/>
    <property type="evidence" value="ECO:0007669"/>
    <property type="project" value="UniProtKB-KW"/>
</dbReference>
<feature type="signal peptide" evidence="9">
    <location>
        <begin position="1"/>
        <end position="17"/>
    </location>
</feature>
<dbReference type="GO" id="GO:1901371">
    <property type="term" value="P:regulation of leaf morphogenesis"/>
    <property type="evidence" value="ECO:0007669"/>
    <property type="project" value="TreeGrafter"/>
</dbReference>
<keyword evidence="5" id="KW-0372">Hormone</keyword>
<evidence type="ECO:0000313" key="11">
    <source>
        <dbReference type="Proteomes" id="UP001454036"/>
    </source>
</evidence>
<dbReference type="GO" id="GO:0006995">
    <property type="term" value="P:cellular response to nitrogen starvation"/>
    <property type="evidence" value="ECO:0007669"/>
    <property type="project" value="UniProtKB-ARBA"/>
</dbReference>
<dbReference type="AlphaFoldDB" id="A0AAV3RXD9"/>
<comment type="subcellular location">
    <subcellularLocation>
        <location evidence="1">Secreted</location>
        <location evidence="1">Extracellular space</location>
        <location evidence="1">Apoplast</location>
    </subcellularLocation>
</comment>
<dbReference type="GO" id="GO:1902025">
    <property type="term" value="P:nitrate import"/>
    <property type="evidence" value="ECO:0007669"/>
    <property type="project" value="TreeGrafter"/>
</dbReference>
<feature type="region of interest" description="Disordered" evidence="8">
    <location>
        <begin position="34"/>
        <end position="134"/>
    </location>
</feature>
<organism evidence="10 11">
    <name type="scientific">Lithospermum erythrorhizon</name>
    <name type="common">Purple gromwell</name>
    <name type="synonym">Lithospermum officinale var. erythrorhizon</name>
    <dbReference type="NCBI Taxonomy" id="34254"/>
    <lineage>
        <taxon>Eukaryota</taxon>
        <taxon>Viridiplantae</taxon>
        <taxon>Streptophyta</taxon>
        <taxon>Embryophyta</taxon>
        <taxon>Tracheophyta</taxon>
        <taxon>Spermatophyta</taxon>
        <taxon>Magnoliopsida</taxon>
        <taxon>eudicotyledons</taxon>
        <taxon>Gunneridae</taxon>
        <taxon>Pentapetalae</taxon>
        <taxon>asterids</taxon>
        <taxon>lamiids</taxon>
        <taxon>Boraginales</taxon>
        <taxon>Boraginaceae</taxon>
        <taxon>Boraginoideae</taxon>
        <taxon>Lithospermeae</taxon>
        <taxon>Lithospermum</taxon>
    </lineage>
</organism>
<evidence type="ECO:0000256" key="6">
    <source>
        <dbReference type="ARBA" id="ARBA00022729"/>
    </source>
</evidence>
<keyword evidence="4" id="KW-0964">Secreted</keyword>
<dbReference type="EMBL" id="BAABME010012779">
    <property type="protein sequence ID" value="GAA0185515.1"/>
    <property type="molecule type" value="Genomic_DNA"/>
</dbReference>
<dbReference type="GO" id="GO:0048046">
    <property type="term" value="C:apoplast"/>
    <property type="evidence" value="ECO:0007669"/>
    <property type="project" value="UniProtKB-SubCell"/>
</dbReference>
<accession>A0AAV3RXD9</accession>
<dbReference type="InterPro" id="IPR033250">
    <property type="entry name" value="CEP"/>
</dbReference>
<gene>
    <name evidence="10" type="ORF">LIER_32803</name>
</gene>
<evidence type="ECO:0000256" key="2">
    <source>
        <dbReference type="ARBA" id="ARBA00008963"/>
    </source>
</evidence>
<evidence type="ECO:0000256" key="8">
    <source>
        <dbReference type="SAM" id="MobiDB-lite"/>
    </source>
</evidence>